<gene>
    <name evidence="1" type="ordered locus">MHC_04675</name>
</gene>
<dbReference type="AlphaFoldDB" id="H6N819"/>
<dbReference type="EMBL" id="CP003199">
    <property type="protein sequence ID" value="AEW45791.1"/>
    <property type="molecule type" value="Genomic_DNA"/>
</dbReference>
<evidence type="ECO:0000313" key="2">
    <source>
        <dbReference type="Proteomes" id="UP000009135"/>
    </source>
</evidence>
<name>H6N819_MYCHN</name>
<dbReference type="HOGENOM" id="CLU_098620_0_0_14"/>
<dbReference type="OrthoDB" id="402058at2"/>
<evidence type="ECO:0000313" key="1">
    <source>
        <dbReference type="EMBL" id="AEW45791.1"/>
    </source>
</evidence>
<sequence>MSSSLKIPLLIAGATSTVGIGVFSINGFRSTKENTRTISSFLSENPTKRAISIGEDSDWNKAWTAYKGSGKDIWKLGSGSSVPVEFKNTCKKEFESKVSGTDSEGYKNFISYCTRDTLIFDLLKDSGEVPLSKTEEATSEGWKKAWESYIEANQNKPDGQDDWKINNFKSEKSNKDKALDAFRDVCESNLGSKEIFKDILLDQVKKWCTKPKGVG</sequence>
<protein>
    <submittedName>
        <fullName evidence="1">Uncharacterized protein</fullName>
    </submittedName>
</protein>
<accession>H6N819</accession>
<organism evidence="1 2">
    <name type="scientific">Mycoplasma haemocanis (strain Illinois)</name>
    <dbReference type="NCBI Taxonomy" id="1111676"/>
    <lineage>
        <taxon>Bacteria</taxon>
        <taxon>Bacillati</taxon>
        <taxon>Mycoplasmatota</taxon>
        <taxon>Mollicutes</taxon>
        <taxon>Mycoplasmataceae</taxon>
        <taxon>Mycoplasma</taxon>
    </lineage>
</organism>
<reference evidence="1 2" key="1">
    <citation type="journal article" date="2012" name="J. Bacteriol.">
        <title>Complete genome sequence of Mycoplasma haemocanis strain Illinois.</title>
        <authorList>
            <person name="do Nascimento N.C."/>
            <person name="Guimaraes A.M."/>
            <person name="Santos A.P."/>
            <person name="Sanmiguel P.J."/>
            <person name="Messick J.B."/>
        </authorList>
    </citation>
    <scope>NUCLEOTIDE SEQUENCE [LARGE SCALE GENOMIC DNA]</scope>
    <source>
        <strain evidence="1 2">Illinois</strain>
    </source>
</reference>
<dbReference type="KEGG" id="mhe:MHC_04675"/>
<dbReference type="STRING" id="1111676.MHC_04675"/>
<keyword evidence="2" id="KW-1185">Reference proteome</keyword>
<dbReference type="Proteomes" id="UP000009135">
    <property type="component" value="Chromosome"/>
</dbReference>
<proteinExistence type="predicted"/>